<dbReference type="STRING" id="765440.A0A0C3FPA6"/>
<reference evidence="5" key="2">
    <citation type="submission" date="2015-01" db="EMBL/GenBank/DDBJ databases">
        <title>Evolutionary Origins and Diversification of the Mycorrhizal Mutualists.</title>
        <authorList>
            <consortium name="DOE Joint Genome Institute"/>
            <consortium name="Mycorrhizal Genomics Consortium"/>
            <person name="Kohler A."/>
            <person name="Kuo A."/>
            <person name="Nagy L.G."/>
            <person name="Floudas D."/>
            <person name="Copeland A."/>
            <person name="Barry K.W."/>
            <person name="Cichocki N."/>
            <person name="Veneault-Fourrey C."/>
            <person name="LaButti K."/>
            <person name="Lindquist E.A."/>
            <person name="Lipzen A."/>
            <person name="Lundell T."/>
            <person name="Morin E."/>
            <person name="Murat C."/>
            <person name="Riley R."/>
            <person name="Ohm R."/>
            <person name="Sun H."/>
            <person name="Tunlid A."/>
            <person name="Henrissat B."/>
            <person name="Grigoriev I.V."/>
            <person name="Hibbett D.S."/>
            <person name="Martin F."/>
        </authorList>
    </citation>
    <scope>NUCLEOTIDE SEQUENCE [LARGE SCALE GENOMIC DNA]</scope>
    <source>
        <strain evidence="5">F 1598</strain>
    </source>
</reference>
<organism evidence="4 5">
    <name type="scientific">Piloderma croceum (strain F 1598)</name>
    <dbReference type="NCBI Taxonomy" id="765440"/>
    <lineage>
        <taxon>Eukaryota</taxon>
        <taxon>Fungi</taxon>
        <taxon>Dikarya</taxon>
        <taxon>Basidiomycota</taxon>
        <taxon>Agaricomycotina</taxon>
        <taxon>Agaricomycetes</taxon>
        <taxon>Agaricomycetidae</taxon>
        <taxon>Atheliales</taxon>
        <taxon>Atheliaceae</taxon>
        <taxon>Piloderma</taxon>
    </lineage>
</organism>
<dbReference type="GO" id="GO:0015986">
    <property type="term" value="P:proton motive force-driven ATP synthesis"/>
    <property type="evidence" value="ECO:0007669"/>
    <property type="project" value="TreeGrafter"/>
</dbReference>
<evidence type="ECO:0000313" key="4">
    <source>
        <dbReference type="EMBL" id="KIM85805.1"/>
    </source>
</evidence>
<proteinExistence type="predicted"/>
<dbReference type="AlphaFoldDB" id="A0A0C3FPA6"/>
<protein>
    <submittedName>
        <fullName evidence="4">Uncharacterized protein</fullName>
    </submittedName>
</protein>
<dbReference type="InterPro" id="IPR021278">
    <property type="entry name" value="ATP19"/>
</dbReference>
<dbReference type="Proteomes" id="UP000054166">
    <property type="component" value="Unassembled WGS sequence"/>
</dbReference>
<dbReference type="PANTHER" id="PTHR28074:SF1">
    <property type="entry name" value="ATP SYNTHASE SUBUNIT K, MITOCHONDRIAL"/>
    <property type="match status" value="1"/>
</dbReference>
<accession>A0A0C3FPA6</accession>
<keyword evidence="2" id="KW-0496">Mitochondrion</keyword>
<dbReference type="EMBL" id="KN832984">
    <property type="protein sequence ID" value="KIM85805.1"/>
    <property type="molecule type" value="Genomic_DNA"/>
</dbReference>
<name>A0A0C3FPA6_PILCF</name>
<evidence type="ECO:0000313" key="5">
    <source>
        <dbReference type="Proteomes" id="UP000054166"/>
    </source>
</evidence>
<evidence type="ECO:0000256" key="3">
    <source>
        <dbReference type="ARBA" id="ARBA00023136"/>
    </source>
</evidence>
<reference evidence="4 5" key="1">
    <citation type="submission" date="2014-04" db="EMBL/GenBank/DDBJ databases">
        <authorList>
            <consortium name="DOE Joint Genome Institute"/>
            <person name="Kuo A."/>
            <person name="Tarkka M."/>
            <person name="Buscot F."/>
            <person name="Kohler A."/>
            <person name="Nagy L.G."/>
            <person name="Floudas D."/>
            <person name="Copeland A."/>
            <person name="Barry K.W."/>
            <person name="Cichocki N."/>
            <person name="Veneault-Fourrey C."/>
            <person name="LaButti K."/>
            <person name="Lindquist E.A."/>
            <person name="Lipzen A."/>
            <person name="Lundell T."/>
            <person name="Morin E."/>
            <person name="Murat C."/>
            <person name="Sun H."/>
            <person name="Tunlid A."/>
            <person name="Henrissat B."/>
            <person name="Grigoriev I.V."/>
            <person name="Hibbett D.S."/>
            <person name="Martin F."/>
            <person name="Nordberg H.P."/>
            <person name="Cantor M.N."/>
            <person name="Hua S.X."/>
        </authorList>
    </citation>
    <scope>NUCLEOTIDE SEQUENCE [LARGE SCALE GENOMIC DNA]</scope>
    <source>
        <strain evidence="4 5">F 1598</strain>
    </source>
</reference>
<dbReference type="OrthoDB" id="2094445at2759"/>
<comment type="subcellular location">
    <subcellularLocation>
        <location evidence="1">Mitochondrion membrane</location>
    </subcellularLocation>
</comment>
<gene>
    <name evidence="4" type="ORF">PILCRDRAFT_817015</name>
</gene>
<dbReference type="Pfam" id="PF11022">
    <property type="entry name" value="ATP19"/>
    <property type="match status" value="1"/>
</dbReference>
<dbReference type="GO" id="GO:0031966">
    <property type="term" value="C:mitochondrial membrane"/>
    <property type="evidence" value="ECO:0007669"/>
    <property type="project" value="UniProtKB-SubCell"/>
</dbReference>
<keyword evidence="3" id="KW-0472">Membrane</keyword>
<sequence length="87" mass="9132">MSYVIFGRAIKNEYLTLATLFSVGAIGYAATSGGSKKAASASSSGKTLVEKVKEAVPINAGSSEEEQLMDSIKNYIAEAEKQDSGKH</sequence>
<dbReference type="HOGENOM" id="CLU_172736_0_1_1"/>
<dbReference type="PANTHER" id="PTHR28074">
    <property type="entry name" value="ATP SYNTHASE SUBUNIT K, MITOCHONDRIAL"/>
    <property type="match status" value="1"/>
</dbReference>
<keyword evidence="5" id="KW-1185">Reference proteome</keyword>
<evidence type="ECO:0000256" key="1">
    <source>
        <dbReference type="ARBA" id="ARBA00004325"/>
    </source>
</evidence>
<evidence type="ECO:0000256" key="2">
    <source>
        <dbReference type="ARBA" id="ARBA00023128"/>
    </source>
</evidence>
<dbReference type="InParanoid" id="A0A0C3FPA6"/>